<dbReference type="KEGG" id="simp:C6571_17145"/>
<dbReference type="Pfam" id="PF00990">
    <property type="entry name" value="GGDEF"/>
    <property type="match status" value="1"/>
</dbReference>
<reference evidence="2 3" key="1">
    <citation type="submission" date="2018-03" db="EMBL/GenBank/DDBJ databases">
        <title>Genome sequencing of Simplicispira sp.</title>
        <authorList>
            <person name="Kim S.-J."/>
            <person name="Heo J."/>
            <person name="Kwon S.-W."/>
        </authorList>
    </citation>
    <scope>NUCLEOTIDE SEQUENCE [LARGE SCALE GENOMIC DNA]</scope>
    <source>
        <strain evidence="2 3">SC1-8</strain>
    </source>
</reference>
<evidence type="ECO:0000259" key="1">
    <source>
        <dbReference type="PROSITE" id="PS50887"/>
    </source>
</evidence>
<keyword evidence="3" id="KW-1185">Reference proteome</keyword>
<proteinExistence type="predicted"/>
<dbReference type="EMBL" id="CP027669">
    <property type="protein sequence ID" value="AVO42791.1"/>
    <property type="molecule type" value="Genomic_DNA"/>
</dbReference>
<dbReference type="RefSeq" id="WP_106447766.1">
    <property type="nucleotide sequence ID" value="NZ_CP027669.1"/>
</dbReference>
<dbReference type="SUPFAM" id="SSF55073">
    <property type="entry name" value="Nucleotide cyclase"/>
    <property type="match status" value="1"/>
</dbReference>
<gene>
    <name evidence="2" type="ORF">C6571_17145</name>
</gene>
<dbReference type="Proteomes" id="UP000239326">
    <property type="component" value="Chromosome"/>
</dbReference>
<dbReference type="AlphaFoldDB" id="A0A2S0N4B9"/>
<dbReference type="PROSITE" id="PS50887">
    <property type="entry name" value="GGDEF"/>
    <property type="match status" value="1"/>
</dbReference>
<dbReference type="InterPro" id="IPR000160">
    <property type="entry name" value="GGDEF_dom"/>
</dbReference>
<feature type="domain" description="GGDEF" evidence="1">
    <location>
        <begin position="117"/>
        <end position="247"/>
    </location>
</feature>
<dbReference type="InterPro" id="IPR029787">
    <property type="entry name" value="Nucleotide_cyclase"/>
</dbReference>
<dbReference type="PANTHER" id="PTHR46663:SF2">
    <property type="entry name" value="GGDEF DOMAIN-CONTAINING PROTEIN"/>
    <property type="match status" value="1"/>
</dbReference>
<dbReference type="OrthoDB" id="9812260at2"/>
<dbReference type="FunFam" id="3.30.70.270:FF:000001">
    <property type="entry name" value="Diguanylate cyclase domain protein"/>
    <property type="match status" value="1"/>
</dbReference>
<dbReference type="InterPro" id="IPR052163">
    <property type="entry name" value="DGC-Regulatory_Protein"/>
</dbReference>
<accession>A0A2S0N4B9</accession>
<sequence>MKNTADRALPALLGVRTEEPDVQQQITQARAVLADLKRQIAVARSQVDFVDSASLVEVNEQLILSALQSQTKAEEAESAFGELSKSYGVDILTQLANRVQFHERFAYAIASAQRHGTRVAVLFADIDGFKGINDTLGHRFGDEVLKHTAHCIANSVRDVDFVFRYGGDEFVILITDVAQASDATQVSRKIAAAVACPFTVNDRTISVSLSIGTCIYPDDGIDADGLMHCADAAMYEAKRLHARELDL</sequence>
<dbReference type="NCBIfam" id="TIGR00254">
    <property type="entry name" value="GGDEF"/>
    <property type="match status" value="1"/>
</dbReference>
<dbReference type="Gene3D" id="3.30.70.270">
    <property type="match status" value="1"/>
</dbReference>
<organism evidence="2 3">
    <name type="scientific">Simplicispira suum</name>
    <dbReference type="NCBI Taxonomy" id="2109915"/>
    <lineage>
        <taxon>Bacteria</taxon>
        <taxon>Pseudomonadati</taxon>
        <taxon>Pseudomonadota</taxon>
        <taxon>Betaproteobacteria</taxon>
        <taxon>Burkholderiales</taxon>
        <taxon>Comamonadaceae</taxon>
        <taxon>Simplicispira</taxon>
    </lineage>
</organism>
<dbReference type="InterPro" id="IPR043128">
    <property type="entry name" value="Rev_trsase/Diguanyl_cyclase"/>
</dbReference>
<dbReference type="PANTHER" id="PTHR46663">
    <property type="entry name" value="DIGUANYLATE CYCLASE DGCT-RELATED"/>
    <property type="match status" value="1"/>
</dbReference>
<evidence type="ECO:0000313" key="3">
    <source>
        <dbReference type="Proteomes" id="UP000239326"/>
    </source>
</evidence>
<dbReference type="SMART" id="SM00267">
    <property type="entry name" value="GGDEF"/>
    <property type="match status" value="1"/>
</dbReference>
<evidence type="ECO:0000313" key="2">
    <source>
        <dbReference type="EMBL" id="AVO42791.1"/>
    </source>
</evidence>
<protein>
    <recommendedName>
        <fullName evidence="1">GGDEF domain-containing protein</fullName>
    </recommendedName>
</protein>
<dbReference type="GO" id="GO:0003824">
    <property type="term" value="F:catalytic activity"/>
    <property type="evidence" value="ECO:0007669"/>
    <property type="project" value="UniProtKB-ARBA"/>
</dbReference>
<name>A0A2S0N4B9_9BURK</name>
<dbReference type="CDD" id="cd01949">
    <property type="entry name" value="GGDEF"/>
    <property type="match status" value="1"/>
</dbReference>